<evidence type="ECO:0000256" key="1">
    <source>
        <dbReference type="ARBA" id="ARBA00023015"/>
    </source>
</evidence>
<dbReference type="PATRIC" id="fig|1308866.3.peg.681"/>
<accession>N4WF16</accession>
<dbReference type="STRING" id="1308866.J416_03351"/>
<dbReference type="EMBL" id="APML01000013">
    <property type="protein sequence ID" value="ENH97864.1"/>
    <property type="molecule type" value="Genomic_DNA"/>
</dbReference>
<dbReference type="eggNOG" id="COG1917">
    <property type="taxonomic scope" value="Bacteria"/>
</dbReference>
<organism evidence="5 6">
    <name type="scientific">Gracilibacillus halophilus YIM-C55.5</name>
    <dbReference type="NCBI Taxonomy" id="1308866"/>
    <lineage>
        <taxon>Bacteria</taxon>
        <taxon>Bacillati</taxon>
        <taxon>Bacillota</taxon>
        <taxon>Bacilli</taxon>
        <taxon>Bacillales</taxon>
        <taxon>Bacillaceae</taxon>
        <taxon>Gracilibacillus</taxon>
    </lineage>
</organism>
<dbReference type="Pfam" id="PF12833">
    <property type="entry name" value="HTH_18"/>
    <property type="match status" value="1"/>
</dbReference>
<dbReference type="Gene3D" id="1.10.10.60">
    <property type="entry name" value="Homeodomain-like"/>
    <property type="match status" value="2"/>
</dbReference>
<dbReference type="SMART" id="SM00342">
    <property type="entry name" value="HTH_ARAC"/>
    <property type="match status" value="1"/>
</dbReference>
<evidence type="ECO:0000256" key="2">
    <source>
        <dbReference type="ARBA" id="ARBA00023125"/>
    </source>
</evidence>
<dbReference type="GO" id="GO:0043565">
    <property type="term" value="F:sequence-specific DNA binding"/>
    <property type="evidence" value="ECO:0007669"/>
    <property type="project" value="InterPro"/>
</dbReference>
<keyword evidence="6" id="KW-1185">Reference proteome</keyword>
<dbReference type="InterPro" id="IPR018060">
    <property type="entry name" value="HTH_AraC"/>
</dbReference>
<dbReference type="PROSITE" id="PS01124">
    <property type="entry name" value="HTH_ARAC_FAMILY_2"/>
    <property type="match status" value="1"/>
</dbReference>
<protein>
    <recommendedName>
        <fullName evidence="4">HTH araC/xylS-type domain-containing protein</fullName>
    </recommendedName>
</protein>
<sequence>MLKTIRLGRDGIRLYESKHQSGDRVQPHYHAVYQLLYALEGKGSVHINQVNYRFEKDALTCIPPQTRHAVFSEEKLTVLVLAFDIQPQDSTSMTHLLNQYFQETKWLQLNPFDSRTIRQLLRTMLYEQKQRSEFKQVAMHIYLSELLLQIARVEEQPQMIDANRLRAERLKQYIDTHYFEWTHAEDLAARLGISTRRMNTIFKESFHQTPMQYLNEVRINLAKKMLVETDMDIASICFEVGFESISTFYRAFKNVVHLSPHKYRTNERSQ</sequence>
<dbReference type="AlphaFoldDB" id="N4WF16"/>
<dbReference type="RefSeq" id="WP_003464549.1">
    <property type="nucleotide sequence ID" value="NZ_APML01000013.1"/>
</dbReference>
<gene>
    <name evidence="5" type="ORF">J416_03351</name>
</gene>
<dbReference type="InterPro" id="IPR037923">
    <property type="entry name" value="HTH-like"/>
</dbReference>
<keyword evidence="2" id="KW-0238">DNA-binding</keyword>
<dbReference type="SUPFAM" id="SSF46689">
    <property type="entry name" value="Homeodomain-like"/>
    <property type="match status" value="2"/>
</dbReference>
<evidence type="ECO:0000313" key="5">
    <source>
        <dbReference type="EMBL" id="ENH97864.1"/>
    </source>
</evidence>
<dbReference type="eggNOG" id="COG2207">
    <property type="taxonomic scope" value="Bacteria"/>
</dbReference>
<evidence type="ECO:0000256" key="3">
    <source>
        <dbReference type="ARBA" id="ARBA00023163"/>
    </source>
</evidence>
<dbReference type="PANTHER" id="PTHR43280:SF2">
    <property type="entry name" value="HTH-TYPE TRANSCRIPTIONAL REGULATOR EXSA"/>
    <property type="match status" value="1"/>
</dbReference>
<dbReference type="OrthoDB" id="9816335at2"/>
<comment type="caution">
    <text evidence="5">The sequence shown here is derived from an EMBL/GenBank/DDBJ whole genome shotgun (WGS) entry which is preliminary data.</text>
</comment>
<dbReference type="InterPro" id="IPR013096">
    <property type="entry name" value="Cupin_2"/>
</dbReference>
<reference evidence="5 6" key="1">
    <citation type="submission" date="2013-03" db="EMBL/GenBank/DDBJ databases">
        <title>Draft genome sequence of Gracibacillus halophilus YIM-C55.5, a moderately halophilic and thermophilic organism from the Xiaochaidamu salt lake.</title>
        <authorList>
            <person name="Sugumar T."/>
            <person name="Polireddy D.R."/>
            <person name="Antony A."/>
            <person name="Madhava Y.R."/>
            <person name="Sivakumar N."/>
        </authorList>
    </citation>
    <scope>NUCLEOTIDE SEQUENCE [LARGE SCALE GENOMIC DNA]</scope>
    <source>
        <strain evidence="5 6">YIM-C55.5</strain>
    </source>
</reference>
<dbReference type="Gene3D" id="2.60.120.10">
    <property type="entry name" value="Jelly Rolls"/>
    <property type="match status" value="1"/>
</dbReference>
<dbReference type="InterPro" id="IPR014710">
    <property type="entry name" value="RmlC-like_jellyroll"/>
</dbReference>
<dbReference type="PANTHER" id="PTHR43280">
    <property type="entry name" value="ARAC-FAMILY TRANSCRIPTIONAL REGULATOR"/>
    <property type="match status" value="1"/>
</dbReference>
<dbReference type="GO" id="GO:0003700">
    <property type="term" value="F:DNA-binding transcription factor activity"/>
    <property type="evidence" value="ECO:0007669"/>
    <property type="project" value="InterPro"/>
</dbReference>
<keyword evidence="3" id="KW-0804">Transcription</keyword>
<dbReference type="Proteomes" id="UP000012283">
    <property type="component" value="Unassembled WGS sequence"/>
</dbReference>
<keyword evidence="1" id="KW-0805">Transcription regulation</keyword>
<name>N4WF16_9BACI</name>
<feature type="domain" description="HTH araC/xylS-type" evidence="4">
    <location>
        <begin position="168"/>
        <end position="266"/>
    </location>
</feature>
<dbReference type="Pfam" id="PF07883">
    <property type="entry name" value="Cupin_2"/>
    <property type="match status" value="1"/>
</dbReference>
<dbReference type="SUPFAM" id="SSF51215">
    <property type="entry name" value="Regulatory protein AraC"/>
    <property type="match status" value="1"/>
</dbReference>
<proteinExistence type="predicted"/>
<evidence type="ECO:0000259" key="4">
    <source>
        <dbReference type="PROSITE" id="PS01124"/>
    </source>
</evidence>
<dbReference type="InterPro" id="IPR009057">
    <property type="entry name" value="Homeodomain-like_sf"/>
</dbReference>
<evidence type="ECO:0000313" key="6">
    <source>
        <dbReference type="Proteomes" id="UP000012283"/>
    </source>
</evidence>